<evidence type="ECO:0000313" key="9">
    <source>
        <dbReference type="Proteomes" id="UP001174934"/>
    </source>
</evidence>
<sequence>MASSSASHDGEAVEEPKVHPRDAPLDSNKVSSSDNNAVTSGSEADVEKQPPAAAPAFDPAAGWDGPGDPENPRNFSTLKKMGISIVVSILVWVATFDSSVLSPASRSLVSEFGISREVSILSTSLFVLGFAFGPVFFGPASEALGRKKPLAFGMFMFAIFIIPVAVAKNAATIFVCRFLGGSLAAGGILADLYDPITRGIAVAAFALATFLGPVLGPIIGGFLTMNAPGWRWTQWLALIVAFTIALVFTVLVPETSAPILLARRAEKRRKLDPNTTNNIPEKKPLDFKRMVNVYVLKPWIMLVLEPILALMTIYLSFVYGFLYLCFVAFPISFQQERGWNLGVGALPFIAVTVGVFFGVAVIIWHTKTRMVRIMAEKGEVSPEERMIPMMLGSVSMPIGMFWFAWTSNPNISWVPQVISGSFIGFGILLIFLQVCLRVFYAATS</sequence>
<dbReference type="Pfam" id="PF07690">
    <property type="entry name" value="MFS_1"/>
    <property type="match status" value="1"/>
</dbReference>
<evidence type="ECO:0000256" key="4">
    <source>
        <dbReference type="ARBA" id="ARBA00023136"/>
    </source>
</evidence>
<dbReference type="AlphaFoldDB" id="A0AA39TTY1"/>
<evidence type="ECO:0000256" key="3">
    <source>
        <dbReference type="ARBA" id="ARBA00022989"/>
    </source>
</evidence>
<reference evidence="8" key="1">
    <citation type="submission" date="2023-06" db="EMBL/GenBank/DDBJ databases">
        <title>Genome-scale phylogeny and comparative genomics of the fungal order Sordariales.</title>
        <authorList>
            <consortium name="Lawrence Berkeley National Laboratory"/>
            <person name="Hensen N."/>
            <person name="Bonometti L."/>
            <person name="Westerberg I."/>
            <person name="Brannstrom I.O."/>
            <person name="Guillou S."/>
            <person name="Cros-Aarteil S."/>
            <person name="Calhoun S."/>
            <person name="Haridas S."/>
            <person name="Kuo A."/>
            <person name="Mondo S."/>
            <person name="Pangilinan J."/>
            <person name="Riley R."/>
            <person name="LaButti K."/>
            <person name="Andreopoulos B."/>
            <person name="Lipzen A."/>
            <person name="Chen C."/>
            <person name="Yanf M."/>
            <person name="Daum C."/>
            <person name="Ng V."/>
            <person name="Clum A."/>
            <person name="Steindorff A."/>
            <person name="Ohm R."/>
            <person name="Martin F."/>
            <person name="Silar P."/>
            <person name="Natvig D."/>
            <person name="Lalanne C."/>
            <person name="Gautier V."/>
            <person name="Ament-velasquez S.L."/>
            <person name="Kruys A."/>
            <person name="Hutchinson M.I."/>
            <person name="Powell A.J."/>
            <person name="Barry K."/>
            <person name="Miller A.N."/>
            <person name="Grigoriev I.V."/>
            <person name="Debuchy R."/>
            <person name="Gladieux P."/>
            <person name="Thoren M.H."/>
            <person name="Johannesson H."/>
        </authorList>
    </citation>
    <scope>NUCLEOTIDE SEQUENCE</scope>
    <source>
        <strain evidence="8">SMH3391-2</strain>
    </source>
</reference>
<feature type="transmembrane region" description="Helical" evidence="6">
    <location>
        <begin position="81"/>
        <end position="98"/>
    </location>
</feature>
<dbReference type="GO" id="GO:0022857">
    <property type="term" value="F:transmembrane transporter activity"/>
    <property type="evidence" value="ECO:0007669"/>
    <property type="project" value="InterPro"/>
</dbReference>
<protein>
    <submittedName>
        <fullName evidence="8">Major facilitator superfamily domain-containing protein</fullName>
    </submittedName>
</protein>
<feature type="transmembrane region" description="Helical" evidence="6">
    <location>
        <begin position="172"/>
        <end position="193"/>
    </location>
</feature>
<evidence type="ECO:0000313" key="8">
    <source>
        <dbReference type="EMBL" id="KAK0612422.1"/>
    </source>
</evidence>
<dbReference type="GO" id="GO:0005886">
    <property type="term" value="C:plasma membrane"/>
    <property type="evidence" value="ECO:0007669"/>
    <property type="project" value="TreeGrafter"/>
</dbReference>
<name>A0AA39TTY1_9PEZI</name>
<comment type="subcellular location">
    <subcellularLocation>
        <location evidence="1">Membrane</location>
        <topology evidence="1">Multi-pass membrane protein</topology>
    </subcellularLocation>
</comment>
<feature type="transmembrane region" description="Helical" evidence="6">
    <location>
        <begin position="345"/>
        <end position="365"/>
    </location>
</feature>
<dbReference type="Gene3D" id="1.20.1250.20">
    <property type="entry name" value="MFS general substrate transporter like domains"/>
    <property type="match status" value="1"/>
</dbReference>
<dbReference type="PANTHER" id="PTHR23502">
    <property type="entry name" value="MAJOR FACILITATOR SUPERFAMILY"/>
    <property type="match status" value="1"/>
</dbReference>
<feature type="transmembrane region" description="Helical" evidence="6">
    <location>
        <begin position="149"/>
        <end position="166"/>
    </location>
</feature>
<keyword evidence="4 6" id="KW-0472">Membrane</keyword>
<comment type="caution">
    <text evidence="8">The sequence shown here is derived from an EMBL/GenBank/DDBJ whole genome shotgun (WGS) entry which is preliminary data.</text>
</comment>
<feature type="domain" description="Major facilitator superfamily (MFS) profile" evidence="7">
    <location>
        <begin position="83"/>
        <end position="444"/>
    </location>
</feature>
<feature type="transmembrane region" description="Helical" evidence="6">
    <location>
        <begin position="200"/>
        <end position="223"/>
    </location>
</feature>
<feature type="compositionally biased region" description="Low complexity" evidence="5">
    <location>
        <begin position="50"/>
        <end position="68"/>
    </location>
</feature>
<feature type="transmembrane region" description="Helical" evidence="6">
    <location>
        <begin position="386"/>
        <end position="405"/>
    </location>
</feature>
<feature type="compositionally biased region" description="Polar residues" evidence="5">
    <location>
        <begin position="28"/>
        <end position="42"/>
    </location>
</feature>
<proteinExistence type="predicted"/>
<keyword evidence="3 6" id="KW-1133">Transmembrane helix</keyword>
<evidence type="ECO:0000256" key="2">
    <source>
        <dbReference type="ARBA" id="ARBA00022692"/>
    </source>
</evidence>
<feature type="transmembrane region" description="Helical" evidence="6">
    <location>
        <begin position="417"/>
        <end position="440"/>
    </location>
</feature>
<evidence type="ECO:0000256" key="1">
    <source>
        <dbReference type="ARBA" id="ARBA00004141"/>
    </source>
</evidence>
<feature type="transmembrane region" description="Helical" evidence="6">
    <location>
        <begin position="307"/>
        <end position="333"/>
    </location>
</feature>
<organism evidence="8 9">
    <name type="scientific">Bombardia bombarda</name>
    <dbReference type="NCBI Taxonomy" id="252184"/>
    <lineage>
        <taxon>Eukaryota</taxon>
        <taxon>Fungi</taxon>
        <taxon>Dikarya</taxon>
        <taxon>Ascomycota</taxon>
        <taxon>Pezizomycotina</taxon>
        <taxon>Sordariomycetes</taxon>
        <taxon>Sordariomycetidae</taxon>
        <taxon>Sordariales</taxon>
        <taxon>Lasiosphaeriaceae</taxon>
        <taxon>Bombardia</taxon>
    </lineage>
</organism>
<feature type="transmembrane region" description="Helical" evidence="6">
    <location>
        <begin position="235"/>
        <end position="261"/>
    </location>
</feature>
<feature type="compositionally biased region" description="Basic and acidic residues" evidence="5">
    <location>
        <begin position="8"/>
        <end position="24"/>
    </location>
</feature>
<dbReference type="PROSITE" id="PS50850">
    <property type="entry name" value="MFS"/>
    <property type="match status" value="1"/>
</dbReference>
<evidence type="ECO:0000256" key="6">
    <source>
        <dbReference type="SAM" id="Phobius"/>
    </source>
</evidence>
<feature type="transmembrane region" description="Helical" evidence="6">
    <location>
        <begin position="118"/>
        <end position="137"/>
    </location>
</feature>
<dbReference type="SUPFAM" id="SSF103473">
    <property type="entry name" value="MFS general substrate transporter"/>
    <property type="match status" value="1"/>
</dbReference>
<keyword evidence="2 6" id="KW-0812">Transmembrane</keyword>
<keyword evidence="9" id="KW-1185">Reference proteome</keyword>
<dbReference type="EMBL" id="JAULSR010000009">
    <property type="protein sequence ID" value="KAK0612422.1"/>
    <property type="molecule type" value="Genomic_DNA"/>
</dbReference>
<dbReference type="InterPro" id="IPR020846">
    <property type="entry name" value="MFS_dom"/>
</dbReference>
<dbReference type="InterPro" id="IPR036259">
    <property type="entry name" value="MFS_trans_sf"/>
</dbReference>
<gene>
    <name evidence="8" type="ORF">B0T17DRAFT_543634</name>
</gene>
<feature type="region of interest" description="Disordered" evidence="5">
    <location>
        <begin position="1"/>
        <end position="74"/>
    </location>
</feature>
<dbReference type="InterPro" id="IPR011701">
    <property type="entry name" value="MFS"/>
</dbReference>
<dbReference type="PANTHER" id="PTHR23502:SF47">
    <property type="entry name" value="MAJOR FACILITATOR SUPERFAMILY (MFS) PROFILE DOMAIN-CONTAINING PROTEIN-RELATED"/>
    <property type="match status" value="1"/>
</dbReference>
<accession>A0AA39TTY1</accession>
<dbReference type="Proteomes" id="UP001174934">
    <property type="component" value="Unassembled WGS sequence"/>
</dbReference>
<evidence type="ECO:0000256" key="5">
    <source>
        <dbReference type="SAM" id="MobiDB-lite"/>
    </source>
</evidence>
<evidence type="ECO:0000259" key="7">
    <source>
        <dbReference type="PROSITE" id="PS50850"/>
    </source>
</evidence>